<evidence type="ECO:0000313" key="2">
    <source>
        <dbReference type="Ensembl" id="ENSOTSP00005062623.1"/>
    </source>
</evidence>
<keyword evidence="3" id="KW-1185">Reference proteome</keyword>
<evidence type="ECO:0000259" key="1">
    <source>
        <dbReference type="Pfam" id="PF08241"/>
    </source>
</evidence>
<reference evidence="2" key="2">
    <citation type="submission" date="2025-09" db="UniProtKB">
        <authorList>
            <consortium name="Ensembl"/>
        </authorList>
    </citation>
    <scope>IDENTIFICATION</scope>
</reference>
<organism evidence="2 3">
    <name type="scientific">Oncorhynchus tshawytscha</name>
    <name type="common">Chinook salmon</name>
    <name type="synonym">Salmo tshawytscha</name>
    <dbReference type="NCBI Taxonomy" id="74940"/>
    <lineage>
        <taxon>Eukaryota</taxon>
        <taxon>Metazoa</taxon>
        <taxon>Chordata</taxon>
        <taxon>Craniata</taxon>
        <taxon>Vertebrata</taxon>
        <taxon>Euteleostomi</taxon>
        <taxon>Actinopterygii</taxon>
        <taxon>Neopterygii</taxon>
        <taxon>Teleostei</taxon>
        <taxon>Protacanthopterygii</taxon>
        <taxon>Salmoniformes</taxon>
        <taxon>Salmonidae</taxon>
        <taxon>Salmoninae</taxon>
        <taxon>Oncorhynchus</taxon>
    </lineage>
</organism>
<dbReference type="Gene3D" id="3.40.50.150">
    <property type="entry name" value="Vaccinia Virus protein VP39"/>
    <property type="match status" value="1"/>
</dbReference>
<name>A0A8C8HCL5_ONCTS</name>
<dbReference type="SUPFAM" id="SSF53335">
    <property type="entry name" value="S-adenosyl-L-methionine-dependent methyltransferases"/>
    <property type="match status" value="1"/>
</dbReference>
<dbReference type="GeneTree" id="ENSGT01000000220200"/>
<accession>A0A8C8HCL5</accession>
<reference evidence="2" key="1">
    <citation type="submission" date="2025-08" db="UniProtKB">
        <authorList>
            <consortium name="Ensembl"/>
        </authorList>
    </citation>
    <scope>IDENTIFICATION</scope>
</reference>
<proteinExistence type="predicted"/>
<sequence length="166" mass="18574">GLCDFLYFDSLGLQEAFKYLTDPRGRLFGLDISEYMQKVAWKVHLLQGSVECIPLPDHCIDRVFHSNCHLYWPDMATATAELIAVHRTCCCCIALMLATCDLGFLHHGVEQGFFKGVTVEPEPYMQALRAVGFLGISMEDLMDEGKSFQVIYATSPPPSTTETQNS</sequence>
<dbReference type="Proteomes" id="UP000694402">
    <property type="component" value="Unassembled WGS sequence"/>
</dbReference>
<evidence type="ECO:0000313" key="3">
    <source>
        <dbReference type="Proteomes" id="UP000694402"/>
    </source>
</evidence>
<dbReference type="InterPro" id="IPR013216">
    <property type="entry name" value="Methyltransf_11"/>
</dbReference>
<protein>
    <recommendedName>
        <fullName evidence="1">Methyltransferase type 11 domain-containing protein</fullName>
    </recommendedName>
</protein>
<dbReference type="Ensembl" id="ENSOTST00005068108.2">
    <property type="protein sequence ID" value="ENSOTSP00005062623.1"/>
    <property type="gene ID" value="ENSOTSG00005029995.2"/>
</dbReference>
<dbReference type="InterPro" id="IPR029063">
    <property type="entry name" value="SAM-dependent_MTases_sf"/>
</dbReference>
<dbReference type="AlphaFoldDB" id="A0A8C8HCL5"/>
<feature type="domain" description="Methyltransferase type 11" evidence="1">
    <location>
        <begin position="15"/>
        <end position="84"/>
    </location>
</feature>
<dbReference type="Pfam" id="PF08241">
    <property type="entry name" value="Methyltransf_11"/>
    <property type="match status" value="1"/>
</dbReference>
<dbReference type="GO" id="GO:0008757">
    <property type="term" value="F:S-adenosylmethionine-dependent methyltransferase activity"/>
    <property type="evidence" value="ECO:0007669"/>
    <property type="project" value="InterPro"/>
</dbReference>